<reference evidence="2 3" key="1">
    <citation type="submission" date="2024-10" db="EMBL/GenBank/DDBJ databases">
        <title>The Natural Products Discovery Center: Release of the First 8490 Sequenced Strains for Exploring Actinobacteria Biosynthetic Diversity.</title>
        <authorList>
            <person name="Kalkreuter E."/>
            <person name="Kautsar S.A."/>
            <person name="Yang D."/>
            <person name="Bader C.D."/>
            <person name="Teijaro C.N."/>
            <person name="Fluegel L."/>
            <person name="Davis C.M."/>
            <person name="Simpson J.R."/>
            <person name="Lauterbach L."/>
            <person name="Steele A.D."/>
            <person name="Gui C."/>
            <person name="Meng S."/>
            <person name="Li G."/>
            <person name="Viehrig K."/>
            <person name="Ye F."/>
            <person name="Su P."/>
            <person name="Kiefer A.F."/>
            <person name="Nichols A."/>
            <person name="Cepeda A.J."/>
            <person name="Yan W."/>
            <person name="Fan B."/>
            <person name="Jiang Y."/>
            <person name="Adhikari A."/>
            <person name="Zheng C.-J."/>
            <person name="Schuster L."/>
            <person name="Cowan T.M."/>
            <person name="Smanski M.J."/>
            <person name="Chevrette M.G."/>
            <person name="De Carvalho L.P.S."/>
            <person name="Shen B."/>
        </authorList>
    </citation>
    <scope>NUCLEOTIDE SEQUENCE [LARGE SCALE GENOMIC DNA]</scope>
    <source>
        <strain evidence="2 3">NPDC050545</strain>
    </source>
</reference>
<dbReference type="Proteomes" id="UP001612741">
    <property type="component" value="Unassembled WGS sequence"/>
</dbReference>
<dbReference type="InterPro" id="IPR025495">
    <property type="entry name" value="DUF4386"/>
</dbReference>
<feature type="transmembrane region" description="Helical" evidence="1">
    <location>
        <begin position="196"/>
        <end position="217"/>
    </location>
</feature>
<keyword evidence="3" id="KW-1185">Reference proteome</keyword>
<proteinExistence type="predicted"/>
<organism evidence="2 3">
    <name type="scientific">Nonomuraea typhae</name>
    <dbReference type="NCBI Taxonomy" id="2603600"/>
    <lineage>
        <taxon>Bacteria</taxon>
        <taxon>Bacillati</taxon>
        <taxon>Actinomycetota</taxon>
        <taxon>Actinomycetes</taxon>
        <taxon>Streptosporangiales</taxon>
        <taxon>Streptosporangiaceae</taxon>
        <taxon>Nonomuraea</taxon>
    </lineage>
</organism>
<gene>
    <name evidence="2" type="ORF">ACIBG2_12770</name>
</gene>
<comment type="caution">
    <text evidence="2">The sequence shown here is derived from an EMBL/GenBank/DDBJ whole genome shotgun (WGS) entry which is preliminary data.</text>
</comment>
<name>A0ABW7YUU7_9ACTN</name>
<feature type="transmembrane region" description="Helical" evidence="1">
    <location>
        <begin position="171"/>
        <end position="190"/>
    </location>
</feature>
<feature type="transmembrane region" description="Helical" evidence="1">
    <location>
        <begin position="139"/>
        <end position="159"/>
    </location>
</feature>
<evidence type="ECO:0000313" key="3">
    <source>
        <dbReference type="Proteomes" id="UP001612741"/>
    </source>
</evidence>
<keyword evidence="1" id="KW-1133">Transmembrane helix</keyword>
<dbReference type="RefSeq" id="WP_397081515.1">
    <property type="nucleotide sequence ID" value="NZ_JBITGY010000003.1"/>
</dbReference>
<feature type="transmembrane region" description="Helical" evidence="1">
    <location>
        <begin position="87"/>
        <end position="111"/>
    </location>
</feature>
<protein>
    <submittedName>
        <fullName evidence="2">DUF4386 domain-containing protein</fullName>
    </submittedName>
</protein>
<keyword evidence="1" id="KW-0472">Membrane</keyword>
<keyword evidence="1" id="KW-0812">Transmembrane</keyword>
<evidence type="ECO:0000313" key="2">
    <source>
        <dbReference type="EMBL" id="MFI6498259.1"/>
    </source>
</evidence>
<feature type="transmembrane region" description="Helical" evidence="1">
    <location>
        <begin position="52"/>
        <end position="75"/>
    </location>
</feature>
<dbReference type="EMBL" id="JBITGY010000003">
    <property type="protein sequence ID" value="MFI6498259.1"/>
    <property type="molecule type" value="Genomic_DNA"/>
</dbReference>
<sequence>MKSLARLTGALYLVVAILGGFAQLYVRARVYVPGDAARTAENVVTQATMFRLGFLADLVQVTCFLGVALLLHHILRRTSAALARAMLVLMAVAVSMICLNLLNHFAALLVATQPAYADAFGGAGGAQALVLLLLDMHHYGYLLAQMFFGLWMLPAGLLAHRSGLFPKPLGIVLIAGAAGYLTDLFAQFTVPELAGTLAPFVLTTATVAEVWLLVYLLTAGVRTPRPAPATA</sequence>
<evidence type="ECO:0000256" key="1">
    <source>
        <dbReference type="SAM" id="Phobius"/>
    </source>
</evidence>
<dbReference type="Pfam" id="PF14329">
    <property type="entry name" value="DUF4386"/>
    <property type="match status" value="1"/>
</dbReference>
<accession>A0ABW7YUU7</accession>